<dbReference type="EMBL" id="SJJZ01000002">
    <property type="protein sequence ID" value="TCC07927.1"/>
    <property type="molecule type" value="Genomic_DNA"/>
</dbReference>
<dbReference type="RefSeq" id="WP_131338868.1">
    <property type="nucleotide sequence ID" value="NZ_SJJZ01000002.1"/>
</dbReference>
<accession>A0A4R0HAJ2</accession>
<organism evidence="2 3">
    <name type="scientific">Kribbella soli</name>
    <dbReference type="NCBI Taxonomy" id="1124743"/>
    <lineage>
        <taxon>Bacteria</taxon>
        <taxon>Bacillati</taxon>
        <taxon>Actinomycetota</taxon>
        <taxon>Actinomycetes</taxon>
        <taxon>Propionibacteriales</taxon>
        <taxon>Kribbellaceae</taxon>
        <taxon>Kribbella</taxon>
    </lineage>
</organism>
<evidence type="ECO:0000313" key="3">
    <source>
        <dbReference type="Proteomes" id="UP000292346"/>
    </source>
</evidence>
<sequence>MRRRSLGLVLGGVLALSVGALAYWYRWSRRQHWLETVLAQDCRHVPPLPRVGAVTLIGIAMCLVAAGCSGAALLRSSRGLTALACIVLTTALLGGLGGTVVLTDTPSKPSDGLDGSGLPCPSG</sequence>
<proteinExistence type="predicted"/>
<protein>
    <submittedName>
        <fullName evidence="2">Uncharacterized protein</fullName>
    </submittedName>
</protein>
<evidence type="ECO:0000256" key="1">
    <source>
        <dbReference type="SAM" id="Phobius"/>
    </source>
</evidence>
<dbReference type="OrthoDB" id="3830801at2"/>
<keyword evidence="1" id="KW-0812">Transmembrane</keyword>
<keyword evidence="1" id="KW-1133">Transmembrane helix</keyword>
<keyword evidence="3" id="KW-1185">Reference proteome</keyword>
<feature type="transmembrane region" description="Helical" evidence="1">
    <location>
        <begin position="53"/>
        <end position="74"/>
    </location>
</feature>
<reference evidence="2 3" key="1">
    <citation type="submission" date="2019-02" db="EMBL/GenBank/DDBJ databases">
        <title>Kribbella capetownensis sp. nov. and Kribbella speibonae sp. nov., isolated from soil.</title>
        <authorList>
            <person name="Curtis S.M."/>
            <person name="Norton I."/>
            <person name="Everest G.J."/>
            <person name="Meyers P.R."/>
        </authorList>
    </citation>
    <scope>NUCLEOTIDE SEQUENCE [LARGE SCALE GENOMIC DNA]</scope>
    <source>
        <strain evidence="2 3">KCTC 29219</strain>
    </source>
</reference>
<feature type="transmembrane region" description="Helical" evidence="1">
    <location>
        <begin position="81"/>
        <end position="102"/>
    </location>
</feature>
<evidence type="ECO:0000313" key="2">
    <source>
        <dbReference type="EMBL" id="TCC07927.1"/>
    </source>
</evidence>
<gene>
    <name evidence="2" type="ORF">E0H45_18490</name>
</gene>
<comment type="caution">
    <text evidence="2">The sequence shown here is derived from an EMBL/GenBank/DDBJ whole genome shotgun (WGS) entry which is preliminary data.</text>
</comment>
<dbReference type="Proteomes" id="UP000292346">
    <property type="component" value="Unassembled WGS sequence"/>
</dbReference>
<name>A0A4R0HAJ2_9ACTN</name>
<dbReference type="AlphaFoldDB" id="A0A4R0HAJ2"/>
<keyword evidence="1" id="KW-0472">Membrane</keyword>